<name>A0A9X3MWS5_9ACTN</name>
<dbReference type="RefSeq" id="WP_270042333.1">
    <property type="nucleotide sequence ID" value="NZ_JAPDOD010000022.1"/>
</dbReference>
<dbReference type="Proteomes" id="UP001149140">
    <property type="component" value="Unassembled WGS sequence"/>
</dbReference>
<evidence type="ECO:0000313" key="2">
    <source>
        <dbReference type="Proteomes" id="UP001149140"/>
    </source>
</evidence>
<organism evidence="1 2">
    <name type="scientific">Solirubrobacter ginsenosidimutans</name>
    <dbReference type="NCBI Taxonomy" id="490573"/>
    <lineage>
        <taxon>Bacteria</taxon>
        <taxon>Bacillati</taxon>
        <taxon>Actinomycetota</taxon>
        <taxon>Thermoleophilia</taxon>
        <taxon>Solirubrobacterales</taxon>
        <taxon>Solirubrobacteraceae</taxon>
        <taxon>Solirubrobacter</taxon>
    </lineage>
</organism>
<dbReference type="AlphaFoldDB" id="A0A9X3MWS5"/>
<reference evidence="1" key="1">
    <citation type="submission" date="2022-10" db="EMBL/GenBank/DDBJ databases">
        <title>The WGS of Solirubrobacter ginsenosidimutans DSM 21036.</title>
        <authorList>
            <person name="Jiang Z."/>
        </authorList>
    </citation>
    <scope>NUCLEOTIDE SEQUENCE</scope>
    <source>
        <strain evidence="1">DSM 21036</strain>
    </source>
</reference>
<comment type="caution">
    <text evidence="1">The sequence shown here is derived from an EMBL/GenBank/DDBJ whole genome shotgun (WGS) entry which is preliminary data.</text>
</comment>
<dbReference type="EMBL" id="JAPDOD010000022">
    <property type="protein sequence ID" value="MDA0163091.1"/>
    <property type="molecule type" value="Genomic_DNA"/>
</dbReference>
<evidence type="ECO:0000313" key="1">
    <source>
        <dbReference type="EMBL" id="MDA0163091.1"/>
    </source>
</evidence>
<proteinExistence type="predicted"/>
<protein>
    <submittedName>
        <fullName evidence="1">Uncharacterized protein</fullName>
    </submittedName>
</protein>
<sequence>MIFTALEPSDFDGVETALADAFRRSQEAARNEEPIVFVLSQEDLLGQRGVPGAILANALLSGMRTLAAEGHKANAVAVGNDADPEDLQHWIAQLEAGRGVAGELVRVHAAHVGKIQV</sequence>
<accession>A0A9X3MWS5</accession>
<gene>
    <name evidence="1" type="ORF">OM076_22650</name>
</gene>
<keyword evidence="2" id="KW-1185">Reference proteome</keyword>